<dbReference type="EMBL" id="VUJX02000008">
    <property type="protein sequence ID" value="KAL0932892.1"/>
    <property type="molecule type" value="Genomic_DNA"/>
</dbReference>
<proteinExistence type="predicted"/>
<reference evidence="1 2" key="1">
    <citation type="journal article" date="2020" name="Phytopathology">
        <title>Genome Sequence Resources of Colletotrichum truncatum, C. plurivorum, C. musicola, and C. sojae: Four Species Pathogenic to Soybean (Glycine max).</title>
        <authorList>
            <person name="Rogerio F."/>
            <person name="Boufleur T.R."/>
            <person name="Ciampi-Guillardi M."/>
            <person name="Sukno S.A."/>
            <person name="Thon M.R."/>
            <person name="Massola Junior N.S."/>
            <person name="Baroncelli R."/>
        </authorList>
    </citation>
    <scope>NUCLEOTIDE SEQUENCE [LARGE SCALE GENOMIC DNA]</scope>
    <source>
        <strain evidence="1 2">CMES1059</strain>
    </source>
</reference>
<evidence type="ECO:0000313" key="1">
    <source>
        <dbReference type="EMBL" id="KAL0932892.1"/>
    </source>
</evidence>
<name>A0ACC3YM22_COLTU</name>
<protein>
    <submittedName>
        <fullName evidence="1">Uncharacterized protein</fullName>
    </submittedName>
</protein>
<sequence length="340" mass="37833">MMRAKNKGLDDSIWASRGKSSNYYNSSSSSSYRSRPNPPSTSVITPATPQPPSPTKPSRNDSVNTNTNTNPSPPPPPPPTPTPASNTPRSVTPNPSAAATNGTKPPPSSQQEFKRYIQIVRRLKWKLPYLSHGYHLAIAKPGDPLFGGETNAQEAELMFKLDFYEYYMLLERALVHLLGVFGATVPRDASERWMPPAARNGAAGYSTHTYHENVLAVLQREDNPLREALGSGEVLFHLSRAKELRNRWKYAEEASGAKKEETGRRRERDGTAPLESYDLDRIFMHVFAGFDAGYAIAERRVAEDSGVKAGEMGGYDFGKEMEIEEDEFDFMVEAMDWEAV</sequence>
<accession>A0ACC3YM22</accession>
<keyword evidence="2" id="KW-1185">Reference proteome</keyword>
<organism evidence="1 2">
    <name type="scientific">Colletotrichum truncatum</name>
    <name type="common">Anthracnose fungus</name>
    <name type="synonym">Colletotrichum capsici</name>
    <dbReference type="NCBI Taxonomy" id="5467"/>
    <lineage>
        <taxon>Eukaryota</taxon>
        <taxon>Fungi</taxon>
        <taxon>Dikarya</taxon>
        <taxon>Ascomycota</taxon>
        <taxon>Pezizomycotina</taxon>
        <taxon>Sordariomycetes</taxon>
        <taxon>Hypocreomycetidae</taxon>
        <taxon>Glomerellales</taxon>
        <taxon>Glomerellaceae</taxon>
        <taxon>Colletotrichum</taxon>
        <taxon>Colletotrichum truncatum species complex</taxon>
    </lineage>
</organism>
<evidence type="ECO:0000313" key="2">
    <source>
        <dbReference type="Proteomes" id="UP000805649"/>
    </source>
</evidence>
<dbReference type="Proteomes" id="UP000805649">
    <property type="component" value="Unassembled WGS sequence"/>
</dbReference>
<gene>
    <name evidence="1" type="ORF">CTRU02_211855</name>
</gene>
<comment type="caution">
    <text evidence="1">The sequence shown here is derived from an EMBL/GenBank/DDBJ whole genome shotgun (WGS) entry which is preliminary data.</text>
</comment>